<evidence type="ECO:0000256" key="1">
    <source>
        <dbReference type="SAM" id="Phobius"/>
    </source>
</evidence>
<gene>
    <name evidence="2" type="ORF">SAMN02745245_01047</name>
</gene>
<reference evidence="2 3" key="1">
    <citation type="submission" date="2016-11" db="EMBL/GenBank/DDBJ databases">
        <authorList>
            <person name="Jaros S."/>
            <person name="Januszkiewicz K."/>
            <person name="Wedrychowicz H."/>
        </authorList>
    </citation>
    <scope>NUCLEOTIDE SEQUENCE [LARGE SCALE GENOMIC DNA]</scope>
    <source>
        <strain evidence="2 3">DSM 21120</strain>
    </source>
</reference>
<keyword evidence="3" id="KW-1185">Reference proteome</keyword>
<dbReference type="Proteomes" id="UP000184032">
    <property type="component" value="Unassembled WGS sequence"/>
</dbReference>
<dbReference type="AlphaFoldDB" id="A0A1M5RZM9"/>
<evidence type="ECO:0000313" key="3">
    <source>
        <dbReference type="Proteomes" id="UP000184032"/>
    </source>
</evidence>
<name>A0A1M5RZM9_9FIRM</name>
<evidence type="ECO:0000313" key="2">
    <source>
        <dbReference type="EMBL" id="SHH31273.1"/>
    </source>
</evidence>
<sequence length="714" mass="81360">MKGGIFPHFTFCMKVDNIIIKIYTKLKIGILKVFGETKKSYEIIKLIISLIISSALFHYLVDYKVPKIVAFLLLSLLFYILISICTYIGKILLVLIKRFHSRNIILFTILFILLYKIFEDVSYDADFENILNFLIPLSFAVIIFIFSKSLVSVFRNKKKAPILLLIPSGAVMAISVVMLISPGMSEKSGLVYSNTGDKSLETEVVYSSDFIDYGSKDENTISLLPYVNYSGKTKKIRDFMLGKELNSVPLKGKIWYPENKKNSPVVFMVHGNHRFTEENYLGYNYLGRYLARRGITVVSVDMNMLNGFMNYGLKNENDARAILLLENIKYILKENKDKNSNLYGLIDEKNIALAGHSRGGEAVSIAQSFNKLKFNPDSGKEMNYNFNIKGVIAISPTVDQYNPSDKNIVMKDTNFLAIHGTHDGDVTGFSGMKLYNNTLFSENSNNFKSAVYVGYANHGQFNSLWGDADSEPPEEYFINKAALLDEKVQEDILCKYVYSFLENSFGLKNDRGLFKNPTQYKLPETLYYSRYSDSSFKSICNFNEDYNMETFTFGKSRFEGLTSVKEKSVKIGGFSTEDTGLCLDSNGKGKYELIFDKFVQPKNFLQFDLMSLDTEENFEDTKFKVALVDSFGNREVVDISKYLELKPEIKVELSKLQDITKNYDYKSSYETVRIPMEDFSNQLDINLSEIKYLEFVFDGGSSSSIVIDNIGYSN</sequence>
<dbReference type="RefSeq" id="WP_143270609.1">
    <property type="nucleotide sequence ID" value="NZ_FQXI01000006.1"/>
</dbReference>
<keyword evidence="1" id="KW-1133">Transmembrane helix</keyword>
<proteinExistence type="predicted"/>
<dbReference type="STRING" id="1120995.SAMN02745245_01047"/>
<dbReference type="EMBL" id="FQXI01000006">
    <property type="protein sequence ID" value="SHH31273.1"/>
    <property type="molecule type" value="Genomic_DNA"/>
</dbReference>
<dbReference type="OrthoDB" id="9808543at2"/>
<feature type="transmembrane region" description="Helical" evidence="1">
    <location>
        <begin position="67"/>
        <end position="89"/>
    </location>
</feature>
<dbReference type="Gene3D" id="3.40.50.1820">
    <property type="entry name" value="alpha/beta hydrolase"/>
    <property type="match status" value="1"/>
</dbReference>
<dbReference type="Gene3D" id="2.60.120.430">
    <property type="entry name" value="Galactose-binding lectin"/>
    <property type="match status" value="1"/>
</dbReference>
<organism evidence="2 3">
    <name type="scientific">Anaerosphaera aminiphila DSM 21120</name>
    <dbReference type="NCBI Taxonomy" id="1120995"/>
    <lineage>
        <taxon>Bacteria</taxon>
        <taxon>Bacillati</taxon>
        <taxon>Bacillota</taxon>
        <taxon>Tissierellia</taxon>
        <taxon>Tissierellales</taxon>
        <taxon>Peptoniphilaceae</taxon>
        <taxon>Anaerosphaera</taxon>
    </lineage>
</organism>
<dbReference type="SUPFAM" id="SSF53474">
    <property type="entry name" value="alpha/beta-Hydrolases"/>
    <property type="match status" value="1"/>
</dbReference>
<dbReference type="InterPro" id="IPR029058">
    <property type="entry name" value="AB_hydrolase_fold"/>
</dbReference>
<feature type="transmembrane region" description="Helical" evidence="1">
    <location>
        <begin position="101"/>
        <end position="118"/>
    </location>
</feature>
<feature type="transmembrane region" description="Helical" evidence="1">
    <location>
        <begin position="163"/>
        <end position="184"/>
    </location>
</feature>
<protein>
    <recommendedName>
        <fullName evidence="4">Alpha/beta hydrolase family protein</fullName>
    </recommendedName>
</protein>
<accession>A0A1M5RZM9</accession>
<feature type="transmembrane region" description="Helical" evidence="1">
    <location>
        <begin position="130"/>
        <end position="151"/>
    </location>
</feature>
<feature type="transmembrane region" description="Helical" evidence="1">
    <location>
        <begin position="43"/>
        <end position="61"/>
    </location>
</feature>
<evidence type="ECO:0008006" key="4">
    <source>
        <dbReference type="Google" id="ProtNLM"/>
    </source>
</evidence>
<keyword evidence="1" id="KW-0812">Transmembrane</keyword>
<keyword evidence="1" id="KW-0472">Membrane</keyword>